<dbReference type="Proteomes" id="UP001162131">
    <property type="component" value="Unassembled WGS sequence"/>
</dbReference>
<keyword evidence="3" id="KW-1185">Reference proteome</keyword>
<protein>
    <submittedName>
        <fullName evidence="2">Uncharacterized protein</fullName>
    </submittedName>
</protein>
<dbReference type="EMBL" id="CAJZBQ010000037">
    <property type="protein sequence ID" value="CAG9324939.1"/>
    <property type="molecule type" value="Genomic_DNA"/>
</dbReference>
<comment type="caution">
    <text evidence="2">The sequence shown here is derived from an EMBL/GenBank/DDBJ whole genome shotgun (WGS) entry which is preliminary data.</text>
</comment>
<reference evidence="2" key="1">
    <citation type="submission" date="2021-09" db="EMBL/GenBank/DDBJ databases">
        <authorList>
            <consortium name="AG Swart"/>
            <person name="Singh M."/>
            <person name="Singh A."/>
            <person name="Seah K."/>
            <person name="Emmerich C."/>
        </authorList>
    </citation>
    <scope>NUCLEOTIDE SEQUENCE</scope>
    <source>
        <strain evidence="2">ATCC30299</strain>
    </source>
</reference>
<proteinExistence type="predicted"/>
<sequence>MAILKLSFVFLALLSFVIADGFMPYARYIMTSKYLTDDGKKIKDSIGEGKNLYELSGKPIPAQCEYTKVKGDGFRLIGDLRDFVSFFTTDITISVWYYNDDYNKGGRPFSFLDSLSKLNDGYQIMVEYDKLKASYKDFHEVHNKKHDFSFPTPYGWNLFTFHWNDNLGAVTWSIYTQDFSKRITSENPWYELPNYFSLGYNTFGYFYEIQITKGALASYDKLHHEYSIKLIDGRGNEAAGAINSDIGPCNLKHPEMGCLSVTCCQFPENCDIFEVYGNCKACSDLLPRNQ</sequence>
<evidence type="ECO:0000256" key="1">
    <source>
        <dbReference type="SAM" id="SignalP"/>
    </source>
</evidence>
<feature type="chain" id="PRO_5043347575" evidence="1">
    <location>
        <begin position="20"/>
        <end position="290"/>
    </location>
</feature>
<gene>
    <name evidence="2" type="ORF">BSTOLATCC_MIC37685</name>
</gene>
<organism evidence="2 3">
    <name type="scientific">Blepharisma stoltei</name>
    <dbReference type="NCBI Taxonomy" id="1481888"/>
    <lineage>
        <taxon>Eukaryota</taxon>
        <taxon>Sar</taxon>
        <taxon>Alveolata</taxon>
        <taxon>Ciliophora</taxon>
        <taxon>Postciliodesmatophora</taxon>
        <taxon>Heterotrichea</taxon>
        <taxon>Heterotrichida</taxon>
        <taxon>Blepharismidae</taxon>
        <taxon>Blepharisma</taxon>
    </lineage>
</organism>
<accession>A0AAU9J9X5</accession>
<name>A0AAU9J9X5_9CILI</name>
<dbReference type="AlphaFoldDB" id="A0AAU9J9X5"/>
<feature type="signal peptide" evidence="1">
    <location>
        <begin position="1"/>
        <end position="19"/>
    </location>
</feature>
<evidence type="ECO:0000313" key="3">
    <source>
        <dbReference type="Proteomes" id="UP001162131"/>
    </source>
</evidence>
<evidence type="ECO:0000313" key="2">
    <source>
        <dbReference type="EMBL" id="CAG9324939.1"/>
    </source>
</evidence>
<keyword evidence="1" id="KW-0732">Signal</keyword>